<evidence type="ECO:0000313" key="2">
    <source>
        <dbReference type="EMBL" id="VTR28488.1"/>
    </source>
</evidence>
<accession>A0A4V6KQM8</accession>
<evidence type="ECO:0000256" key="1">
    <source>
        <dbReference type="SAM" id="MobiDB-lite"/>
    </source>
</evidence>
<protein>
    <submittedName>
        <fullName evidence="2">Preprotein translocase subunit SecD</fullName>
    </submittedName>
</protein>
<dbReference type="EMBL" id="CABEEZ010000057">
    <property type="protein sequence ID" value="VTR28488.1"/>
    <property type="molecule type" value="Genomic_DNA"/>
</dbReference>
<reference evidence="2" key="1">
    <citation type="submission" date="2019-05" db="EMBL/GenBank/DDBJ databases">
        <authorList>
            <consortium name="Pathogen Informatics"/>
        </authorList>
    </citation>
    <scope>NUCLEOTIDE SEQUENCE [LARGE SCALE GENOMIC DNA]</scope>
    <source>
        <strain evidence="2">NCTC12965</strain>
    </source>
</reference>
<dbReference type="Gene3D" id="3.30.70.3400">
    <property type="match status" value="1"/>
</dbReference>
<feature type="region of interest" description="Disordered" evidence="1">
    <location>
        <begin position="65"/>
        <end position="96"/>
    </location>
</feature>
<organism evidence="2">
    <name type="scientific">Serratia fonticola</name>
    <dbReference type="NCBI Taxonomy" id="47917"/>
    <lineage>
        <taxon>Bacteria</taxon>
        <taxon>Pseudomonadati</taxon>
        <taxon>Pseudomonadota</taxon>
        <taxon>Gammaproteobacteria</taxon>
        <taxon>Enterobacterales</taxon>
        <taxon>Yersiniaceae</taxon>
        <taxon>Serratia</taxon>
    </lineage>
</organism>
<name>A0A4V6KQM8_SERFO</name>
<dbReference type="AlphaFoldDB" id="A0A4V6KQM8"/>
<feature type="compositionally biased region" description="Basic and acidic residues" evidence="1">
    <location>
        <begin position="81"/>
        <end position="96"/>
    </location>
</feature>
<gene>
    <name evidence="2" type="primary">secD_3</name>
    <name evidence="2" type="ORF">NCTC12965_02729</name>
</gene>
<proteinExistence type="predicted"/>
<sequence length="96" mass="10919">MGGVHFLMEVDMDTALSKLQEQTMDTLRSELREKGIPYAAIRKLDTNGVEVRFRDNAARDQAISYMTPTSARSGAFCQRQQHPESNDDRRSPERST</sequence>